<evidence type="ECO:0000256" key="4">
    <source>
        <dbReference type="SAM" id="MobiDB-lite"/>
    </source>
</evidence>
<evidence type="ECO:0000259" key="5">
    <source>
        <dbReference type="Pfam" id="PF00447"/>
    </source>
</evidence>
<feature type="region of interest" description="Disordered" evidence="4">
    <location>
        <begin position="306"/>
        <end position="356"/>
    </location>
</feature>
<organism evidence="6 7">
    <name type="scientific">Cyclotella atomus</name>
    <dbReference type="NCBI Taxonomy" id="382360"/>
    <lineage>
        <taxon>Eukaryota</taxon>
        <taxon>Sar</taxon>
        <taxon>Stramenopiles</taxon>
        <taxon>Ochrophyta</taxon>
        <taxon>Bacillariophyta</taxon>
        <taxon>Coscinodiscophyceae</taxon>
        <taxon>Thalassiosirophycidae</taxon>
        <taxon>Stephanodiscales</taxon>
        <taxon>Stephanodiscaceae</taxon>
        <taxon>Cyclotella</taxon>
    </lineage>
</organism>
<evidence type="ECO:0000256" key="3">
    <source>
        <dbReference type="ARBA" id="ARBA00023242"/>
    </source>
</evidence>
<dbReference type="EMBL" id="JALLPJ020000471">
    <property type="protein sequence ID" value="KAL3791116.1"/>
    <property type="molecule type" value="Genomic_DNA"/>
</dbReference>
<keyword evidence="2" id="KW-0238">DNA-binding</keyword>
<dbReference type="Gene3D" id="1.10.10.10">
    <property type="entry name" value="Winged helix-like DNA-binding domain superfamily/Winged helix DNA-binding domain"/>
    <property type="match status" value="1"/>
</dbReference>
<comment type="subcellular location">
    <subcellularLocation>
        <location evidence="1">Nucleus</location>
    </subcellularLocation>
</comment>
<name>A0ABD3PUS7_9STRA</name>
<dbReference type="AlphaFoldDB" id="A0ABD3PUS7"/>
<gene>
    <name evidence="6" type="ORF">ACHAWO_006840</name>
</gene>
<feature type="region of interest" description="Disordered" evidence="4">
    <location>
        <begin position="159"/>
        <end position="189"/>
    </location>
</feature>
<dbReference type="InterPro" id="IPR000232">
    <property type="entry name" value="HSF_DNA-bd"/>
</dbReference>
<evidence type="ECO:0000313" key="6">
    <source>
        <dbReference type="EMBL" id="KAL3791116.1"/>
    </source>
</evidence>
<proteinExistence type="predicted"/>
<accession>A0ABD3PUS7</accession>
<sequence length="369" mass="40036">MNFNYTELPPPLPAMGSSTMHVSKDIKAVPFLRSLVEMLINNNDLISFVPGEQSNNGSKMPGQLIIHDRNRVQNEVLPYYFNHASFASFRRNLSYFSFVRLGRGRHSGAVTYINDAVYELVDILHLKRRAVGCPPGGMAAPAPVPAKLAAVQEVRGEVEEDQSLVVQKPKQASSSSSKNRSKARFQEPKDVASAVISGRMHACETNHDLENKKYSSNTAMTSTKSISAITLGTKSQGGHSSSKLSAKEKRASSSSKKCKKYKKSGPRVYKMLYANGIVPFIHLPVRLFKAQGLQKDEMLKTEGLDCASSDSTKKARKATSSSSEGGRKSKKARFSGSSTNSSGNEEGNVSVTSRKTSVASALLALRSGP</sequence>
<dbReference type="GO" id="GO:0005634">
    <property type="term" value="C:nucleus"/>
    <property type="evidence" value="ECO:0007669"/>
    <property type="project" value="UniProtKB-SubCell"/>
</dbReference>
<feature type="compositionally biased region" description="Low complexity" evidence="4">
    <location>
        <begin position="335"/>
        <end position="351"/>
    </location>
</feature>
<dbReference type="InterPro" id="IPR036390">
    <property type="entry name" value="WH_DNA-bd_sf"/>
</dbReference>
<evidence type="ECO:0000256" key="2">
    <source>
        <dbReference type="ARBA" id="ARBA00023125"/>
    </source>
</evidence>
<keyword evidence="3" id="KW-0539">Nucleus</keyword>
<dbReference type="Pfam" id="PF00447">
    <property type="entry name" value="HSF_DNA-bind"/>
    <property type="match status" value="1"/>
</dbReference>
<dbReference type="Proteomes" id="UP001530400">
    <property type="component" value="Unassembled WGS sequence"/>
</dbReference>
<protein>
    <recommendedName>
        <fullName evidence="5">HSF-type DNA-binding domain-containing protein</fullName>
    </recommendedName>
</protein>
<dbReference type="SUPFAM" id="SSF46785">
    <property type="entry name" value="Winged helix' DNA-binding domain"/>
    <property type="match status" value="1"/>
</dbReference>
<feature type="region of interest" description="Disordered" evidence="4">
    <location>
        <begin position="230"/>
        <end position="260"/>
    </location>
</feature>
<feature type="domain" description="HSF-type DNA-binding" evidence="5">
    <location>
        <begin position="31"/>
        <end position="105"/>
    </location>
</feature>
<comment type="caution">
    <text evidence="6">The sequence shown here is derived from an EMBL/GenBank/DDBJ whole genome shotgun (WGS) entry which is preliminary data.</text>
</comment>
<dbReference type="InterPro" id="IPR036388">
    <property type="entry name" value="WH-like_DNA-bd_sf"/>
</dbReference>
<evidence type="ECO:0000256" key="1">
    <source>
        <dbReference type="ARBA" id="ARBA00004123"/>
    </source>
</evidence>
<evidence type="ECO:0000313" key="7">
    <source>
        <dbReference type="Proteomes" id="UP001530400"/>
    </source>
</evidence>
<feature type="compositionally biased region" description="Polar residues" evidence="4">
    <location>
        <begin position="230"/>
        <end position="239"/>
    </location>
</feature>
<keyword evidence="7" id="KW-1185">Reference proteome</keyword>
<dbReference type="GO" id="GO:0003677">
    <property type="term" value="F:DNA binding"/>
    <property type="evidence" value="ECO:0007669"/>
    <property type="project" value="UniProtKB-KW"/>
</dbReference>
<reference evidence="6 7" key="1">
    <citation type="submission" date="2024-10" db="EMBL/GenBank/DDBJ databases">
        <title>Updated reference genomes for cyclostephanoid diatoms.</title>
        <authorList>
            <person name="Roberts W.R."/>
            <person name="Alverson A.J."/>
        </authorList>
    </citation>
    <scope>NUCLEOTIDE SEQUENCE [LARGE SCALE GENOMIC DNA]</scope>
    <source>
        <strain evidence="6 7">AJA010-31</strain>
    </source>
</reference>